<protein>
    <submittedName>
        <fullName evidence="2">Uncharacterized protein</fullName>
    </submittedName>
</protein>
<dbReference type="EMBL" id="HBEP01014108">
    <property type="protein sequence ID" value="CAD8483457.1"/>
    <property type="molecule type" value="Transcribed_RNA"/>
</dbReference>
<organism evidence="2">
    <name type="scientific">Phaeocystis antarctica</name>
    <dbReference type="NCBI Taxonomy" id="33657"/>
    <lineage>
        <taxon>Eukaryota</taxon>
        <taxon>Haptista</taxon>
        <taxon>Haptophyta</taxon>
        <taxon>Prymnesiophyceae</taxon>
        <taxon>Phaeocystales</taxon>
        <taxon>Phaeocystaceae</taxon>
        <taxon>Phaeocystis</taxon>
    </lineage>
</organism>
<evidence type="ECO:0000256" key="1">
    <source>
        <dbReference type="SAM" id="MobiDB-lite"/>
    </source>
</evidence>
<accession>A0A7S0EH69</accession>
<dbReference type="InterPro" id="IPR052754">
    <property type="entry name" value="NTPase_KAP_P-loop"/>
</dbReference>
<sequence length="308" mass="34780">MRVFESLSHLLDPNPRRLKRIINVYALITEVAKRKPLSDVGSTFVKDDSRWAGFRPKLAKWLCLCENYPYRMSFLVLVITDREQKEMVNQLRRKHPSIKRKEYELVHYCKSEEYASASATDPSLELPEDMPIVAAYFRYVERHIYSHPKARKMLSLDGDPEVFAALLMQTVANLAAAEANEDNQSDTCDITVADILGPLLEKEAGTSAEVVNDSNPARDANFSLLSYSFSLNPALRHELSFEMGQIHSDTALHFDKPDALGNEPPLPVLSREDQGYALKTSSKASSQKLMWETLGDAFSSQSQRSSSF</sequence>
<reference evidence="2" key="1">
    <citation type="submission" date="2021-01" db="EMBL/GenBank/DDBJ databases">
        <authorList>
            <person name="Corre E."/>
            <person name="Pelletier E."/>
            <person name="Niang G."/>
            <person name="Scheremetjew M."/>
            <person name="Finn R."/>
            <person name="Kale V."/>
            <person name="Holt S."/>
            <person name="Cochrane G."/>
            <person name="Meng A."/>
            <person name="Brown T."/>
            <person name="Cohen L."/>
        </authorList>
    </citation>
    <scope>NUCLEOTIDE SEQUENCE</scope>
    <source>
        <strain evidence="2">CCMP1374</strain>
    </source>
</reference>
<dbReference type="AlphaFoldDB" id="A0A7S0EH69"/>
<feature type="region of interest" description="Disordered" evidence="1">
    <location>
        <begin position="254"/>
        <end position="274"/>
    </location>
</feature>
<dbReference type="PANTHER" id="PTHR22674:SF6">
    <property type="entry name" value="NTPASE KAP FAMILY P-LOOP DOMAIN-CONTAINING PROTEIN 1"/>
    <property type="match status" value="1"/>
</dbReference>
<gene>
    <name evidence="2" type="ORF">PANT1444_LOCUS8001</name>
</gene>
<name>A0A7S0EH69_9EUKA</name>
<proteinExistence type="predicted"/>
<dbReference type="PANTHER" id="PTHR22674">
    <property type="entry name" value="NTPASE, KAP FAMILY P-LOOP DOMAIN-CONTAINING 1"/>
    <property type="match status" value="1"/>
</dbReference>
<evidence type="ECO:0000313" key="2">
    <source>
        <dbReference type="EMBL" id="CAD8483457.1"/>
    </source>
</evidence>